<feature type="compositionally biased region" description="Low complexity" evidence="1">
    <location>
        <begin position="169"/>
        <end position="181"/>
    </location>
</feature>
<feature type="region of interest" description="Disordered" evidence="1">
    <location>
        <begin position="1"/>
        <end position="24"/>
    </location>
</feature>
<comment type="caution">
    <text evidence="2">The sequence shown here is derived from an EMBL/GenBank/DDBJ whole genome shotgun (WGS) entry which is preliminary data.</text>
</comment>
<evidence type="ECO:0000313" key="2">
    <source>
        <dbReference type="EMBL" id="GIJ02835.1"/>
    </source>
</evidence>
<dbReference type="AlphaFoldDB" id="A0A8J4DJB9"/>
<organism evidence="2 3">
    <name type="scientific">Spirilliplanes yamanashiensis</name>
    <dbReference type="NCBI Taxonomy" id="42233"/>
    <lineage>
        <taxon>Bacteria</taxon>
        <taxon>Bacillati</taxon>
        <taxon>Actinomycetota</taxon>
        <taxon>Actinomycetes</taxon>
        <taxon>Micromonosporales</taxon>
        <taxon>Micromonosporaceae</taxon>
        <taxon>Spirilliplanes</taxon>
    </lineage>
</organism>
<protein>
    <submittedName>
        <fullName evidence="2">Uncharacterized protein</fullName>
    </submittedName>
</protein>
<accession>A0A8J4DJB9</accession>
<feature type="compositionally biased region" description="Pro residues" evidence="1">
    <location>
        <begin position="140"/>
        <end position="159"/>
    </location>
</feature>
<feature type="region of interest" description="Disordered" evidence="1">
    <location>
        <begin position="138"/>
        <end position="181"/>
    </location>
</feature>
<dbReference type="Proteomes" id="UP000652013">
    <property type="component" value="Unassembled WGS sequence"/>
</dbReference>
<feature type="compositionally biased region" description="Basic residues" evidence="1">
    <location>
        <begin position="8"/>
        <end position="19"/>
    </location>
</feature>
<evidence type="ECO:0000313" key="3">
    <source>
        <dbReference type="Proteomes" id="UP000652013"/>
    </source>
</evidence>
<sequence>MVSVSARPARRDRPFRRGRPAAGVGSVGAVLSPAVRVVGPLRGVAPDGVRAALAGLHTLDPRHPLLGGAPDGDALARRLRTAVRAAPGAGPAELAHLLLAPGAARVLVGDAHVATRLAAPEPMLRELLLAAAQRRAARPLPVPPPRGCRPAVRPAPPDPRPLRDWHPRPATATAVAGPGAAAPGTGAAALTVRVARALRAVGLPPHGVGAVVDGRRLPAADLTDPAAVAAALRRARPARPDPAVVPPSVVAAEPQPRLTLRRADHGLLADLPWAAGPRADVTAAGHCPPEGVVVAATTLGGELHLTATFHATTFPAELVAAALRLAAGQPAPGRG</sequence>
<dbReference type="EMBL" id="BOOY01000016">
    <property type="protein sequence ID" value="GIJ02835.1"/>
    <property type="molecule type" value="Genomic_DNA"/>
</dbReference>
<proteinExistence type="predicted"/>
<gene>
    <name evidence="2" type="ORF">Sya03_21870</name>
</gene>
<reference evidence="2" key="1">
    <citation type="submission" date="2021-01" db="EMBL/GenBank/DDBJ databases">
        <title>Whole genome shotgun sequence of Spirilliplanes yamanashiensis NBRC 15828.</title>
        <authorList>
            <person name="Komaki H."/>
            <person name="Tamura T."/>
        </authorList>
    </citation>
    <scope>NUCLEOTIDE SEQUENCE</scope>
    <source>
        <strain evidence="2">NBRC 15828</strain>
    </source>
</reference>
<evidence type="ECO:0000256" key="1">
    <source>
        <dbReference type="SAM" id="MobiDB-lite"/>
    </source>
</evidence>
<keyword evidence="3" id="KW-1185">Reference proteome</keyword>
<name>A0A8J4DJB9_9ACTN</name>